<sequence>MCTFSLILHISLLHLILYEAQFFNSTYTTNMAVHIFGKSVKHNALVRIGLAKTIFGVGYPTAQEICAKVGLYPQMRMNELTEPQLMAINKELGKMKVEGKLKQEILENIKLKRLIGSYAGYRHAYGLPVRGQGTRNNANTAKKLNKLDRRL</sequence>
<proteinExistence type="inferred from homology"/>
<dbReference type="Pfam" id="PF00416">
    <property type="entry name" value="Ribosomal_S13"/>
    <property type="match status" value="1"/>
</dbReference>
<feature type="chain" id="PRO_5043511710" description="Small ribosomal subunit protein uS13m" evidence="5">
    <location>
        <begin position="21"/>
        <end position="151"/>
    </location>
</feature>
<dbReference type="PANTHER" id="PTHR10871">
    <property type="entry name" value="30S RIBOSOMAL PROTEIN S13/40S RIBOSOMAL PROTEIN S18"/>
    <property type="match status" value="1"/>
</dbReference>
<dbReference type="InterPro" id="IPR010979">
    <property type="entry name" value="Ribosomal_uS13-like_H2TH"/>
</dbReference>
<organism evidence="6 7">
    <name type="scientific">Australozyma saopauloensis</name>
    <dbReference type="NCBI Taxonomy" id="291208"/>
    <lineage>
        <taxon>Eukaryota</taxon>
        <taxon>Fungi</taxon>
        <taxon>Dikarya</taxon>
        <taxon>Ascomycota</taxon>
        <taxon>Saccharomycotina</taxon>
        <taxon>Pichiomycetes</taxon>
        <taxon>Metschnikowiaceae</taxon>
        <taxon>Australozyma</taxon>
    </lineage>
</organism>
<keyword evidence="7" id="KW-1185">Reference proteome</keyword>
<feature type="signal peptide" evidence="5">
    <location>
        <begin position="1"/>
        <end position="20"/>
    </location>
</feature>
<dbReference type="PROSITE" id="PS50159">
    <property type="entry name" value="RIBOSOMAL_S13_2"/>
    <property type="match status" value="1"/>
</dbReference>
<dbReference type="GO" id="GO:0005739">
    <property type="term" value="C:mitochondrion"/>
    <property type="evidence" value="ECO:0007669"/>
    <property type="project" value="TreeGrafter"/>
</dbReference>
<gene>
    <name evidence="6" type="ORF">PUMCH_001003</name>
</gene>
<dbReference type="GO" id="GO:0003723">
    <property type="term" value="F:RNA binding"/>
    <property type="evidence" value="ECO:0007669"/>
    <property type="project" value="InterPro"/>
</dbReference>
<evidence type="ECO:0000313" key="6">
    <source>
        <dbReference type="EMBL" id="WPK23757.1"/>
    </source>
</evidence>
<dbReference type="GO" id="GO:0006412">
    <property type="term" value="P:translation"/>
    <property type="evidence" value="ECO:0007669"/>
    <property type="project" value="InterPro"/>
</dbReference>
<evidence type="ECO:0000256" key="4">
    <source>
        <dbReference type="ARBA" id="ARBA00040757"/>
    </source>
</evidence>
<keyword evidence="5" id="KW-0732">Signal</keyword>
<dbReference type="InterPro" id="IPR027437">
    <property type="entry name" value="Rbsml_uS13_C"/>
</dbReference>
<keyword evidence="2" id="KW-0689">Ribosomal protein</keyword>
<dbReference type="GO" id="GO:0003735">
    <property type="term" value="F:structural constituent of ribosome"/>
    <property type="evidence" value="ECO:0007669"/>
    <property type="project" value="InterPro"/>
</dbReference>
<name>A0AAX4H714_9ASCO</name>
<comment type="similarity">
    <text evidence="1">Belongs to the universal ribosomal protein uS13 family.</text>
</comment>
<dbReference type="GeneID" id="88172071"/>
<dbReference type="KEGG" id="asau:88172071"/>
<dbReference type="Proteomes" id="UP001338582">
    <property type="component" value="Chromosome 1"/>
</dbReference>
<dbReference type="PANTHER" id="PTHR10871:SF1">
    <property type="entry name" value="SMALL RIBOSOMAL SUBUNIT PROTEIN US13M"/>
    <property type="match status" value="1"/>
</dbReference>
<evidence type="ECO:0000256" key="3">
    <source>
        <dbReference type="ARBA" id="ARBA00023274"/>
    </source>
</evidence>
<evidence type="ECO:0000256" key="1">
    <source>
        <dbReference type="ARBA" id="ARBA00008080"/>
    </source>
</evidence>
<dbReference type="InterPro" id="IPR018269">
    <property type="entry name" value="Ribosomal_uS13_CS"/>
</dbReference>
<evidence type="ECO:0000256" key="2">
    <source>
        <dbReference type="ARBA" id="ARBA00022980"/>
    </source>
</evidence>
<reference evidence="6 7" key="1">
    <citation type="submission" date="2023-10" db="EMBL/GenBank/DDBJ databases">
        <title>Draft Genome Sequence of Candida saopaulonensis from a very Premature Infant with Sepsis.</title>
        <authorList>
            <person name="Ning Y."/>
            <person name="Dai R."/>
            <person name="Xiao M."/>
            <person name="Xu Y."/>
            <person name="Yan Q."/>
            <person name="Zhang L."/>
        </authorList>
    </citation>
    <scope>NUCLEOTIDE SEQUENCE [LARGE SCALE GENOMIC DNA]</scope>
    <source>
        <strain evidence="6 7">19XY460</strain>
    </source>
</reference>
<dbReference type="Gene3D" id="1.10.8.50">
    <property type="match status" value="1"/>
</dbReference>
<dbReference type="EMBL" id="CP138894">
    <property type="protein sequence ID" value="WPK23757.1"/>
    <property type="molecule type" value="Genomic_DNA"/>
</dbReference>
<dbReference type="AlphaFoldDB" id="A0AAX4H714"/>
<dbReference type="RefSeq" id="XP_062876143.1">
    <property type="nucleotide sequence ID" value="XM_063020073.1"/>
</dbReference>
<dbReference type="SUPFAM" id="SSF46946">
    <property type="entry name" value="S13-like H2TH domain"/>
    <property type="match status" value="1"/>
</dbReference>
<dbReference type="PROSITE" id="PS00646">
    <property type="entry name" value="RIBOSOMAL_S13_1"/>
    <property type="match status" value="1"/>
</dbReference>
<dbReference type="Gene3D" id="4.10.910.10">
    <property type="entry name" value="30s ribosomal protein s13, domain 2"/>
    <property type="match status" value="1"/>
</dbReference>
<accession>A0AAX4H714</accession>
<dbReference type="FunFam" id="1.10.8.50:FF:000001">
    <property type="entry name" value="30S ribosomal protein S13"/>
    <property type="match status" value="1"/>
</dbReference>
<evidence type="ECO:0000256" key="5">
    <source>
        <dbReference type="SAM" id="SignalP"/>
    </source>
</evidence>
<dbReference type="InterPro" id="IPR001892">
    <property type="entry name" value="Ribosomal_uS13"/>
</dbReference>
<evidence type="ECO:0000313" key="7">
    <source>
        <dbReference type="Proteomes" id="UP001338582"/>
    </source>
</evidence>
<keyword evidence="3" id="KW-0687">Ribonucleoprotein</keyword>
<dbReference type="GO" id="GO:0015935">
    <property type="term" value="C:small ribosomal subunit"/>
    <property type="evidence" value="ECO:0007669"/>
    <property type="project" value="TreeGrafter"/>
</dbReference>
<protein>
    <recommendedName>
        <fullName evidence="4">Small ribosomal subunit protein uS13m</fullName>
    </recommendedName>
</protein>